<evidence type="ECO:0000256" key="1">
    <source>
        <dbReference type="SAM" id="Phobius"/>
    </source>
</evidence>
<reference evidence="3 4" key="1">
    <citation type="submission" date="2020-04" db="EMBL/GenBank/DDBJ databases">
        <title>Description of novel Gluconacetobacter.</title>
        <authorList>
            <person name="Sombolestani A."/>
        </authorList>
    </citation>
    <scope>NUCLEOTIDE SEQUENCE [LARGE SCALE GENOMIC DNA]</scope>
    <source>
        <strain evidence="3 4">LMG 7603</strain>
    </source>
</reference>
<protein>
    <submittedName>
        <fullName evidence="3">Oxidoreductase</fullName>
    </submittedName>
</protein>
<evidence type="ECO:0000313" key="4">
    <source>
        <dbReference type="Proteomes" id="UP000550787"/>
    </source>
</evidence>
<dbReference type="Pfam" id="PF08240">
    <property type="entry name" value="ADH_N"/>
    <property type="match status" value="1"/>
</dbReference>
<comment type="caution">
    <text evidence="3">The sequence shown here is derived from an EMBL/GenBank/DDBJ whole genome shotgun (WGS) entry which is preliminary data.</text>
</comment>
<name>A0A7W4FDC5_GLUDI</name>
<organism evidence="3 4">
    <name type="scientific">Gluconacetobacter diazotrophicus</name>
    <name type="common">Acetobacter diazotrophicus</name>
    <dbReference type="NCBI Taxonomy" id="33996"/>
    <lineage>
        <taxon>Bacteria</taxon>
        <taxon>Pseudomonadati</taxon>
        <taxon>Pseudomonadota</taxon>
        <taxon>Alphaproteobacteria</taxon>
        <taxon>Acetobacterales</taxon>
        <taxon>Acetobacteraceae</taxon>
        <taxon>Gluconacetobacter</taxon>
    </lineage>
</organism>
<dbReference type="InterPro" id="IPR051397">
    <property type="entry name" value="Zn-ADH-like_protein"/>
</dbReference>
<dbReference type="PANTHER" id="PTHR43677">
    <property type="entry name" value="SHORT-CHAIN DEHYDROGENASE/REDUCTASE"/>
    <property type="match status" value="1"/>
</dbReference>
<dbReference type="EMBL" id="JABEQG010000006">
    <property type="protein sequence ID" value="MBB2155711.1"/>
    <property type="molecule type" value="Genomic_DNA"/>
</dbReference>
<dbReference type="PANTHER" id="PTHR43677:SF1">
    <property type="entry name" value="ACRYLYL-COA REDUCTASE ACUI-RELATED"/>
    <property type="match status" value="1"/>
</dbReference>
<dbReference type="GO" id="GO:0043957">
    <property type="term" value="F:acryloyl-CoA reductase (NADPH) activity"/>
    <property type="evidence" value="ECO:0007669"/>
    <property type="project" value="TreeGrafter"/>
</dbReference>
<dbReference type="NCBIfam" id="TIGR02823">
    <property type="entry name" value="oxido_YhdH"/>
    <property type="match status" value="1"/>
</dbReference>
<dbReference type="AlphaFoldDB" id="A0A7W4FDC5"/>
<feature type="domain" description="Enoyl reductase (ER)" evidence="2">
    <location>
        <begin position="16"/>
        <end position="323"/>
    </location>
</feature>
<dbReference type="InterPro" id="IPR013149">
    <property type="entry name" value="ADH-like_C"/>
</dbReference>
<dbReference type="InterPro" id="IPR036291">
    <property type="entry name" value="NAD(P)-bd_dom_sf"/>
</dbReference>
<evidence type="ECO:0000259" key="2">
    <source>
        <dbReference type="SMART" id="SM00829"/>
    </source>
</evidence>
<keyword evidence="1" id="KW-0812">Transmembrane</keyword>
<dbReference type="InterPro" id="IPR020843">
    <property type="entry name" value="ER"/>
</dbReference>
<dbReference type="Gene3D" id="3.90.180.10">
    <property type="entry name" value="Medium-chain alcohol dehydrogenases, catalytic domain"/>
    <property type="match status" value="1"/>
</dbReference>
<keyword evidence="1" id="KW-0472">Membrane</keyword>
<gene>
    <name evidence="3" type="ORF">HLH33_05215</name>
</gene>
<accession>A0A7W4FDC5</accession>
<dbReference type="SMART" id="SM00829">
    <property type="entry name" value="PKS_ER"/>
    <property type="match status" value="1"/>
</dbReference>
<dbReference type="SUPFAM" id="SSF50129">
    <property type="entry name" value="GroES-like"/>
    <property type="match status" value="1"/>
</dbReference>
<feature type="transmembrane region" description="Helical" evidence="1">
    <location>
        <begin position="151"/>
        <end position="171"/>
    </location>
</feature>
<dbReference type="Pfam" id="PF00107">
    <property type="entry name" value="ADH_zinc_N"/>
    <property type="match status" value="1"/>
</dbReference>
<dbReference type="RefSeq" id="WP_183115541.1">
    <property type="nucleotide sequence ID" value="NZ_JABEQG010000006.1"/>
</dbReference>
<feature type="transmembrane region" description="Helical" evidence="1">
    <location>
        <begin position="122"/>
        <end position="139"/>
    </location>
</feature>
<dbReference type="SUPFAM" id="SSF51735">
    <property type="entry name" value="NAD(P)-binding Rossmann-fold domains"/>
    <property type="match status" value="1"/>
</dbReference>
<dbReference type="InterPro" id="IPR013154">
    <property type="entry name" value="ADH-like_N"/>
</dbReference>
<sequence>MFRAIIIDRDADGYRATLRTLEPARLPEGDVTVRVEYSAVNDKDALALTGRAPVVRRFPMVPGIDLAGVVAQSDHPGYRSGDRVVLNGCGVGESHWGGLSQLARVRGDWLVPLPRAFSTRQAMAIGTAGFTAMLCVLALERQGLTPHSGDVVVTGASGGVGGIAIVLLSRLDYRVVAVTGRTGDDAYLRALGADDVMDRAVLSHPGPPLAQARWAGAVDVAGGQVLASICAAMQYRGIVTACGLAGGMAFPVTVAPFILRSVTLVGIDGVMCPRPDRIEAWRRLAQDLDPAELEPMTQDITLSDVVPAATDLLEGRVRGRIVVAL</sequence>
<dbReference type="InterPro" id="IPR014188">
    <property type="entry name" value="Acrylyl-CoA_reductase_AcuI"/>
</dbReference>
<dbReference type="InterPro" id="IPR011032">
    <property type="entry name" value="GroES-like_sf"/>
</dbReference>
<dbReference type="CDD" id="cd08288">
    <property type="entry name" value="MDR_yhdh"/>
    <property type="match status" value="1"/>
</dbReference>
<dbReference type="Gene3D" id="3.40.50.720">
    <property type="entry name" value="NAD(P)-binding Rossmann-like Domain"/>
    <property type="match status" value="1"/>
</dbReference>
<dbReference type="Proteomes" id="UP000550787">
    <property type="component" value="Unassembled WGS sequence"/>
</dbReference>
<evidence type="ECO:0000313" key="3">
    <source>
        <dbReference type="EMBL" id="MBB2155711.1"/>
    </source>
</evidence>
<keyword evidence="1" id="KW-1133">Transmembrane helix</keyword>
<proteinExistence type="predicted"/>